<proteinExistence type="predicted"/>
<keyword evidence="2" id="KW-1185">Reference proteome</keyword>
<dbReference type="EMBL" id="CM040458">
    <property type="protein sequence ID" value="MCI4378087.1"/>
    <property type="molecule type" value="Genomic_DNA"/>
</dbReference>
<sequence length="222" mass="25587">MMLVLLLFLEKVAGDHTLTGPNEVKQCAGRSIHIVCRYHPFYRDNVKYWCKGYYFNYCTVLLRTGQSQPFYASLQISDDKRGGFFTIHMKNVKTADSGWYWCAIERVSRHVSKAMQLIISAEEAQHCSVPEPPQNVREATTQPLTTTALTTFRTTTVTSHTTLKATDLTEIKHETQALPKQINVTESFAPKIWSITRWILFGGMCLYLTCFITCFEIWLRRQ</sequence>
<gene>
    <name evidence="1" type="ORF">PGIGA_G00211780</name>
</gene>
<dbReference type="Proteomes" id="UP000829447">
    <property type="component" value="Linkage Group LG5"/>
</dbReference>
<accession>A0ACC5WGU5</accession>
<protein>
    <submittedName>
        <fullName evidence="1">Uncharacterized protein</fullName>
    </submittedName>
</protein>
<evidence type="ECO:0000313" key="1">
    <source>
        <dbReference type="EMBL" id="MCI4378087.1"/>
    </source>
</evidence>
<organism evidence="1 2">
    <name type="scientific">Pangasianodon gigas</name>
    <name type="common">Mekong giant catfish</name>
    <name type="synonym">Pangasius gigas</name>
    <dbReference type="NCBI Taxonomy" id="30993"/>
    <lineage>
        <taxon>Eukaryota</taxon>
        <taxon>Metazoa</taxon>
        <taxon>Chordata</taxon>
        <taxon>Craniata</taxon>
        <taxon>Vertebrata</taxon>
        <taxon>Euteleostomi</taxon>
        <taxon>Actinopterygii</taxon>
        <taxon>Neopterygii</taxon>
        <taxon>Teleostei</taxon>
        <taxon>Ostariophysi</taxon>
        <taxon>Siluriformes</taxon>
        <taxon>Pangasiidae</taxon>
        <taxon>Pangasianodon</taxon>
    </lineage>
</organism>
<reference evidence="1 2" key="1">
    <citation type="journal article" date="2022" name="bioRxiv">
        <title>An ancient truncated duplication of the anti-Mullerian hormone receptor type 2 gene is a potential conserved master sex determinant in the Pangasiidae catfish family.</title>
        <authorList>
            <person name="Wen M."/>
            <person name="Pan Q."/>
            <person name="Jouanno E."/>
            <person name="Montfort J."/>
            <person name="Zahm M."/>
            <person name="Cabau C."/>
            <person name="Klopp C."/>
            <person name="Iampietro C."/>
            <person name="Roques C."/>
            <person name="Bouchez O."/>
            <person name="Castinel A."/>
            <person name="Donnadieu C."/>
            <person name="Parrinello H."/>
            <person name="Poncet C."/>
            <person name="Belmonte E."/>
            <person name="Gautier V."/>
            <person name="Avarre J.-C."/>
            <person name="Dugue R."/>
            <person name="Gustiano R."/>
            <person name="Ha T.T.T."/>
            <person name="Campet M."/>
            <person name="Sriphairoj K."/>
            <person name="Ribolli J."/>
            <person name="de Almeida F.L."/>
            <person name="Desvignes T."/>
            <person name="Postlethwait J.H."/>
            <person name="Bucao C.F."/>
            <person name="Robinson-Rechavi M."/>
            <person name="Bobe J."/>
            <person name="Herpin A."/>
            <person name="Guiguen Y."/>
        </authorList>
    </citation>
    <scope>NUCLEOTIDE SEQUENCE [LARGE SCALE GENOMIC DNA]</scope>
    <source>
        <strain evidence="1">YG-Dec2019</strain>
    </source>
</reference>
<comment type="caution">
    <text evidence="1">The sequence shown here is derived from an EMBL/GenBank/DDBJ whole genome shotgun (WGS) entry which is preliminary data.</text>
</comment>
<name>A0ACC5WGU5_PANGG</name>
<evidence type="ECO:0000313" key="2">
    <source>
        <dbReference type="Proteomes" id="UP000829447"/>
    </source>
</evidence>